<proteinExistence type="predicted"/>
<feature type="compositionally biased region" description="Polar residues" evidence="1">
    <location>
        <begin position="64"/>
        <end position="73"/>
    </location>
</feature>
<dbReference type="InterPro" id="IPR035437">
    <property type="entry name" value="SNase_OB-fold_sf"/>
</dbReference>
<organism evidence="2 3">
    <name type="scientific">Roseibium aggregatum</name>
    <dbReference type="NCBI Taxonomy" id="187304"/>
    <lineage>
        <taxon>Bacteria</taxon>
        <taxon>Pseudomonadati</taxon>
        <taxon>Pseudomonadota</taxon>
        <taxon>Alphaproteobacteria</taxon>
        <taxon>Hyphomicrobiales</taxon>
        <taxon>Stappiaceae</taxon>
        <taxon>Roseibium</taxon>
    </lineage>
</organism>
<dbReference type="Gene3D" id="2.40.50.90">
    <property type="match status" value="1"/>
</dbReference>
<evidence type="ECO:0000256" key="1">
    <source>
        <dbReference type="SAM" id="MobiDB-lite"/>
    </source>
</evidence>
<feature type="region of interest" description="Disordered" evidence="1">
    <location>
        <begin position="35"/>
        <end position="97"/>
    </location>
</feature>
<protein>
    <submittedName>
        <fullName evidence="2">Thermonuclease family protein</fullName>
    </submittedName>
</protein>
<evidence type="ECO:0000313" key="2">
    <source>
        <dbReference type="EMBL" id="MBD1547078.1"/>
    </source>
</evidence>
<dbReference type="Proteomes" id="UP000598467">
    <property type="component" value="Unassembled WGS sequence"/>
</dbReference>
<sequence>MGLLKQLRPVLIPAIVLIAGASLLAWLLLAEPPAPPSAQKVASADTGHEASSPPPTRKTAAPQADSQSETTGSHIPLPSEIRDVSPEGISPPDVTGRLTRIRPSQRLLDLINPPVEPVPDGEFELRRPQVIDAGTLGTEDLVVRIAHVNALKADETCVSRVGGTWPCGARARTALRGLVRMFTVVCQKTEDLGPRQIAATCTRRKIDIGEWLVRYGWAAPAATAPEPYAALAQEAKKHKRGKWQAEWLKDLPEPAADLSLPDLPSGLPGDLPDDGSNILVSPQDPPSTGPGLRETLPPNG</sequence>
<comment type="caution">
    <text evidence="2">The sequence shown here is derived from an EMBL/GenBank/DDBJ whole genome shotgun (WGS) entry which is preliminary data.</text>
</comment>
<dbReference type="AlphaFoldDB" id="A0A926P167"/>
<dbReference type="RefSeq" id="WP_190291829.1">
    <property type="nucleotide sequence ID" value="NZ_JABFCZ010000012.1"/>
</dbReference>
<dbReference type="EMBL" id="JABFCZ010000012">
    <property type="protein sequence ID" value="MBD1547078.1"/>
    <property type="molecule type" value="Genomic_DNA"/>
</dbReference>
<feature type="region of interest" description="Disordered" evidence="1">
    <location>
        <begin position="255"/>
        <end position="300"/>
    </location>
</feature>
<dbReference type="SUPFAM" id="SSF50199">
    <property type="entry name" value="Staphylococcal nuclease"/>
    <property type="match status" value="1"/>
</dbReference>
<feature type="compositionally biased region" description="Low complexity" evidence="1">
    <location>
        <begin position="257"/>
        <end position="276"/>
    </location>
</feature>
<name>A0A926P167_9HYPH</name>
<reference evidence="2" key="1">
    <citation type="submission" date="2020-05" db="EMBL/GenBank/DDBJ databases">
        <title>Identification of trans-AT polyketide cluster in two marine bacteria, producers of a novel glutaramide-containing polyketide sesbanimide D and analogs.</title>
        <authorList>
            <person name="Kacar D."/>
            <person name="Rodriguez P."/>
            <person name="Canedo L."/>
            <person name="Gonzalez E."/>
            <person name="Galan B."/>
            <person name="De La Calle F."/>
            <person name="Garcia J.L."/>
        </authorList>
    </citation>
    <scope>NUCLEOTIDE SEQUENCE</scope>
    <source>
        <strain evidence="2">PHM038</strain>
    </source>
</reference>
<gene>
    <name evidence="2" type="ORF">HK439_12450</name>
</gene>
<accession>A0A926P167</accession>
<evidence type="ECO:0000313" key="3">
    <source>
        <dbReference type="Proteomes" id="UP000598467"/>
    </source>
</evidence>